<protein>
    <recommendedName>
        <fullName evidence="4">Tetratricopeptide repeat protein</fullName>
    </recommendedName>
</protein>
<feature type="compositionally biased region" description="Low complexity" evidence="1">
    <location>
        <begin position="217"/>
        <end position="241"/>
    </location>
</feature>
<feature type="compositionally biased region" description="Low complexity" evidence="1">
    <location>
        <begin position="149"/>
        <end position="172"/>
    </location>
</feature>
<dbReference type="Proteomes" id="UP001500567">
    <property type="component" value="Unassembled WGS sequence"/>
</dbReference>
<keyword evidence="3" id="KW-1185">Reference proteome</keyword>
<comment type="caution">
    <text evidence="2">The sequence shown here is derived from an EMBL/GenBank/DDBJ whole genome shotgun (WGS) entry which is preliminary data.</text>
</comment>
<evidence type="ECO:0008006" key="4">
    <source>
        <dbReference type="Google" id="ProtNLM"/>
    </source>
</evidence>
<evidence type="ECO:0000313" key="2">
    <source>
        <dbReference type="EMBL" id="GAA3994612.1"/>
    </source>
</evidence>
<gene>
    <name evidence="2" type="ORF">GCM10022408_01260</name>
</gene>
<feature type="region of interest" description="Disordered" evidence="1">
    <location>
        <begin position="100"/>
        <end position="241"/>
    </location>
</feature>
<evidence type="ECO:0000313" key="3">
    <source>
        <dbReference type="Proteomes" id="UP001500567"/>
    </source>
</evidence>
<sequence length="454" mass="48071">MTRASLLHLLDHVNGISETEIRELEQLAAAFPYCQTAHVLLAKAAHDQGSMLASQRLRRAATYAADRELLRRLIEQPAPAIVAAGPVDVPALLVASPPVDPRAVEPETGAEPEAVQPQAELREEIEPEAAEANKDSPAPGATESRSMEQPELTEPAAPAEAEAPTQTTSEPADPVSQAASALDQPTPGAAEDAEPTTSLTIPEADGTTPEEARAEVAEPAADELAAATPSATEPEPAATAGTALAVVADDLLPAVAPPIRPPVEAGAARFEFGLAATTPEISPVYQLPTIDEDEQPAEPPVATPVPSFRADADVAYALGGGSRFGSCLQGRDEFTQALPTDDFFAPDALLLAHIKAHTPPAPRPSRSSFELINKFLRAQPRLKAPTVPPVEEQADLSVRSIRNVPVPASEMLAKIMVRQGKTDKAIEIYEQLMVRQPEKKAYFADQIQQLKPSE</sequence>
<evidence type="ECO:0000256" key="1">
    <source>
        <dbReference type="SAM" id="MobiDB-lite"/>
    </source>
</evidence>
<accession>A0ABP7R9S8</accession>
<reference evidence="3" key="1">
    <citation type="journal article" date="2019" name="Int. J. Syst. Evol. Microbiol.">
        <title>The Global Catalogue of Microorganisms (GCM) 10K type strain sequencing project: providing services to taxonomists for standard genome sequencing and annotation.</title>
        <authorList>
            <consortium name="The Broad Institute Genomics Platform"/>
            <consortium name="The Broad Institute Genome Sequencing Center for Infectious Disease"/>
            <person name="Wu L."/>
            <person name="Ma J."/>
        </authorList>
    </citation>
    <scope>NUCLEOTIDE SEQUENCE [LARGE SCALE GENOMIC DNA]</scope>
    <source>
        <strain evidence="3">JCM 17224</strain>
    </source>
</reference>
<dbReference type="EMBL" id="BAABDJ010000001">
    <property type="protein sequence ID" value="GAA3994612.1"/>
    <property type="molecule type" value="Genomic_DNA"/>
</dbReference>
<proteinExistence type="predicted"/>
<organism evidence="2 3">
    <name type="scientific">Hymenobacter fastidiosus</name>
    <dbReference type="NCBI Taxonomy" id="486264"/>
    <lineage>
        <taxon>Bacteria</taxon>
        <taxon>Pseudomonadati</taxon>
        <taxon>Bacteroidota</taxon>
        <taxon>Cytophagia</taxon>
        <taxon>Cytophagales</taxon>
        <taxon>Hymenobacteraceae</taxon>
        <taxon>Hymenobacter</taxon>
    </lineage>
</organism>
<name>A0ABP7R9S8_9BACT</name>